<dbReference type="AlphaFoldDB" id="A0A2T2NEA5"/>
<accession>A0A2T2NEA5</accession>
<dbReference type="PANTHER" id="PTHR23024:SF339">
    <property type="entry name" value="ALPHA_BETA HYDROLASE FOLD-3 DOMAIN-CONTAINING PROTEIN"/>
    <property type="match status" value="1"/>
</dbReference>
<organism evidence="2 3">
    <name type="scientific">Corynespora cassiicola Philippines</name>
    <dbReference type="NCBI Taxonomy" id="1448308"/>
    <lineage>
        <taxon>Eukaryota</taxon>
        <taxon>Fungi</taxon>
        <taxon>Dikarya</taxon>
        <taxon>Ascomycota</taxon>
        <taxon>Pezizomycotina</taxon>
        <taxon>Dothideomycetes</taxon>
        <taxon>Pleosporomycetidae</taxon>
        <taxon>Pleosporales</taxon>
        <taxon>Corynesporascaceae</taxon>
        <taxon>Corynespora</taxon>
    </lineage>
</organism>
<keyword evidence="2" id="KW-0378">Hydrolase</keyword>
<dbReference type="InterPro" id="IPR029058">
    <property type="entry name" value="AB_hydrolase_fold"/>
</dbReference>
<evidence type="ECO:0000259" key="1">
    <source>
        <dbReference type="Pfam" id="PF07859"/>
    </source>
</evidence>
<sequence>MAMNMDPDDKSRFDNFNVLSTTYKSVHEHAIRADVLYPKNPSPETLKTPRPVLVRFHGGGWIGADSLFPPFFAPWHLQLAERHSAVIVSANYRLIPEASIQDILDDVEDFWKWLHSSLTSFLSTETSGALKIDLDRIIVAGDSAGGHLSLHLGLSHPNELRAVLAAYPGVDTKSTAFSQPRQKPVFGLPPIPASIWTDHIEQVRAQEAKTGKKVVVSSDPRMERSPLMWTCTQHGLFGPWFVPEQRGIHILDRIEDGARFPRGGVFVWHSEQDSVVPVEGTLELKKILEEKDPELKLKVHIGEGEHGFDHQININDEWFAEGLNEIVEQWLA</sequence>
<dbReference type="PANTHER" id="PTHR23024">
    <property type="entry name" value="ARYLACETAMIDE DEACETYLASE"/>
    <property type="match status" value="1"/>
</dbReference>
<feature type="domain" description="Alpha/beta hydrolase fold-3" evidence="1">
    <location>
        <begin position="53"/>
        <end position="179"/>
    </location>
</feature>
<dbReference type="Proteomes" id="UP000240883">
    <property type="component" value="Unassembled WGS sequence"/>
</dbReference>
<dbReference type="SUPFAM" id="SSF53474">
    <property type="entry name" value="alpha/beta-Hydrolases"/>
    <property type="match status" value="1"/>
</dbReference>
<reference evidence="2 3" key="1">
    <citation type="journal article" date="2018" name="Front. Microbiol.">
        <title>Genome-Wide Analysis of Corynespora cassiicola Leaf Fall Disease Putative Effectors.</title>
        <authorList>
            <person name="Lopez D."/>
            <person name="Ribeiro S."/>
            <person name="Label P."/>
            <person name="Fumanal B."/>
            <person name="Venisse J.S."/>
            <person name="Kohler A."/>
            <person name="de Oliveira R.R."/>
            <person name="Labutti K."/>
            <person name="Lipzen A."/>
            <person name="Lail K."/>
            <person name="Bauer D."/>
            <person name="Ohm R.A."/>
            <person name="Barry K.W."/>
            <person name="Spatafora J."/>
            <person name="Grigoriev I.V."/>
            <person name="Martin F.M."/>
            <person name="Pujade-Renaud V."/>
        </authorList>
    </citation>
    <scope>NUCLEOTIDE SEQUENCE [LARGE SCALE GENOMIC DNA]</scope>
    <source>
        <strain evidence="2 3">Philippines</strain>
    </source>
</reference>
<evidence type="ECO:0000313" key="2">
    <source>
        <dbReference type="EMBL" id="PSN63773.1"/>
    </source>
</evidence>
<keyword evidence="3" id="KW-1185">Reference proteome</keyword>
<dbReference type="Gene3D" id="3.40.50.1820">
    <property type="entry name" value="alpha/beta hydrolase"/>
    <property type="match status" value="1"/>
</dbReference>
<dbReference type="InterPro" id="IPR050466">
    <property type="entry name" value="Carboxylest/Gibb_receptor"/>
</dbReference>
<name>A0A2T2NEA5_CORCC</name>
<proteinExistence type="predicted"/>
<evidence type="ECO:0000313" key="3">
    <source>
        <dbReference type="Proteomes" id="UP000240883"/>
    </source>
</evidence>
<protein>
    <submittedName>
        <fullName evidence="2">Alpha/beta-hydrolase</fullName>
    </submittedName>
</protein>
<dbReference type="GO" id="GO:0016787">
    <property type="term" value="F:hydrolase activity"/>
    <property type="evidence" value="ECO:0007669"/>
    <property type="project" value="UniProtKB-KW"/>
</dbReference>
<dbReference type="OrthoDB" id="19653at2759"/>
<dbReference type="Pfam" id="PF07859">
    <property type="entry name" value="Abhydrolase_3"/>
    <property type="match status" value="1"/>
</dbReference>
<dbReference type="EMBL" id="KZ678139">
    <property type="protein sequence ID" value="PSN63773.1"/>
    <property type="molecule type" value="Genomic_DNA"/>
</dbReference>
<dbReference type="STRING" id="1448308.A0A2T2NEA5"/>
<gene>
    <name evidence="2" type="ORF">BS50DRAFT_88357</name>
</gene>
<dbReference type="InterPro" id="IPR013094">
    <property type="entry name" value="AB_hydrolase_3"/>
</dbReference>